<dbReference type="AlphaFoldDB" id="A0A397U1B7"/>
<feature type="compositionally biased region" description="Polar residues" evidence="1">
    <location>
        <begin position="1"/>
        <end position="10"/>
    </location>
</feature>
<dbReference type="STRING" id="44941.A0A397U1B7"/>
<name>A0A397U1B7_9GLOM</name>
<feature type="domain" description="Endonuclease/exonuclease/phosphatase" evidence="2">
    <location>
        <begin position="738"/>
        <end position="858"/>
    </location>
</feature>
<proteinExistence type="predicted"/>
<dbReference type="InterPro" id="IPR005135">
    <property type="entry name" value="Endo/exonuclease/phosphatase"/>
</dbReference>
<evidence type="ECO:0000313" key="4">
    <source>
        <dbReference type="Proteomes" id="UP000266673"/>
    </source>
</evidence>
<dbReference type="GO" id="GO:0003824">
    <property type="term" value="F:catalytic activity"/>
    <property type="evidence" value="ECO:0007669"/>
    <property type="project" value="InterPro"/>
</dbReference>
<keyword evidence="4" id="KW-1185">Reference proteome</keyword>
<dbReference type="EMBL" id="QKWP01002571">
    <property type="protein sequence ID" value="RIB02837.1"/>
    <property type="molecule type" value="Genomic_DNA"/>
</dbReference>
<feature type="compositionally biased region" description="Polar residues" evidence="1">
    <location>
        <begin position="19"/>
        <end position="52"/>
    </location>
</feature>
<organism evidence="3 4">
    <name type="scientific">Gigaspora rosea</name>
    <dbReference type="NCBI Taxonomy" id="44941"/>
    <lineage>
        <taxon>Eukaryota</taxon>
        <taxon>Fungi</taxon>
        <taxon>Fungi incertae sedis</taxon>
        <taxon>Mucoromycota</taxon>
        <taxon>Glomeromycotina</taxon>
        <taxon>Glomeromycetes</taxon>
        <taxon>Diversisporales</taxon>
        <taxon>Gigasporaceae</taxon>
        <taxon>Gigaspora</taxon>
    </lineage>
</organism>
<dbReference type="Gene3D" id="3.60.10.10">
    <property type="entry name" value="Endonuclease/exonuclease/phosphatase"/>
    <property type="match status" value="1"/>
</dbReference>
<evidence type="ECO:0000259" key="2">
    <source>
        <dbReference type="Pfam" id="PF14529"/>
    </source>
</evidence>
<feature type="region of interest" description="Disordered" evidence="1">
    <location>
        <begin position="1"/>
        <end position="76"/>
    </location>
</feature>
<sequence>MRSQLNNLFGSPQKRKSSTRAQNIQETAEKPSTSAEGTNSLEISSQDVNIAKQTVCEEDERKSNKRRKQEAETETAAAVTDEIIMLENLPEHSKAVDDQNSRFELTPKNLAITSSEMEKVNNTEKKTDPIQITSMDIDGTEPSQHTDPEMIEKIDNMVDLTSEFMKRKEENIVELGKEVRTYKRLQENLDSEFDNEKWHYEKVLEAFMDKERMCEFLVHKLESKPTIHDILPAIVAKFKYLDRNKRIIPAHQKEFDEIFNLAIANYKEETERDSPSIKLLYGFMKIESDLKGDKMWTTINEAIQRTLRELLSKPEEIPEEITNIFPFELPIKNRGNLRAILAAMRKVYNFTHLPEEYFVPLETLPGDPADLIGDLKKLFPLKNRKKLQDLLGMKRQLVEYYTWEGKLPDTYFDLLAKKIPLPTTPQELSLRVREFFPIDLARSGKTMKEIVNMLRQNYHFKAIPNDYFIQKKRLPRETSRIQTNTAFTYPIEDPRVAKKFIEEASLKYNITYPIPIHIMTANPTDKPILPTDHKEVKELNLTTPIRTAKQLVEMVRLLRTKYYFHRIPEEWIQIMRIEKDENGMKEKVEGNEDQMFRVDMPENLEGVKLYLDQIEITDDLIKIPITEQSEVKTTIEELRKIFDFEKKTLKNKNQNFLDRLHIGTHNVQGINVALKYRNWIEHCNENEIHIVSMTETKIAESSNHKLYLANPYYDIYTANSNKGMALALDFLFPWNQKIRIISVYMPSNNKELNLKTCKKIEEWMRQAMAKNYELIILGDFNHDKIKDKKKPIVLFNDMERMGVTSLLSYFDNKKETWSRDGKKSQIDDIYVSNNMLIVVMAPKIENVEEITNSDHWMITIE</sequence>
<evidence type="ECO:0000313" key="3">
    <source>
        <dbReference type="EMBL" id="RIB02837.1"/>
    </source>
</evidence>
<comment type="caution">
    <text evidence="3">The sequence shown here is derived from an EMBL/GenBank/DDBJ whole genome shotgun (WGS) entry which is preliminary data.</text>
</comment>
<dbReference type="SUPFAM" id="SSF56219">
    <property type="entry name" value="DNase I-like"/>
    <property type="match status" value="1"/>
</dbReference>
<reference evidence="3 4" key="1">
    <citation type="submission" date="2018-06" db="EMBL/GenBank/DDBJ databases">
        <title>Comparative genomics reveals the genomic features of Rhizophagus irregularis, R. cerebriforme, R. diaphanum and Gigaspora rosea, and their symbiotic lifestyle signature.</title>
        <authorList>
            <person name="Morin E."/>
            <person name="San Clemente H."/>
            <person name="Chen E.C.H."/>
            <person name="De La Providencia I."/>
            <person name="Hainaut M."/>
            <person name="Kuo A."/>
            <person name="Kohler A."/>
            <person name="Murat C."/>
            <person name="Tang N."/>
            <person name="Roy S."/>
            <person name="Loubradou J."/>
            <person name="Henrissat B."/>
            <person name="Grigoriev I.V."/>
            <person name="Corradi N."/>
            <person name="Roux C."/>
            <person name="Martin F.M."/>
        </authorList>
    </citation>
    <scope>NUCLEOTIDE SEQUENCE [LARGE SCALE GENOMIC DNA]</scope>
    <source>
        <strain evidence="3 4">DAOM 194757</strain>
    </source>
</reference>
<evidence type="ECO:0000256" key="1">
    <source>
        <dbReference type="SAM" id="MobiDB-lite"/>
    </source>
</evidence>
<dbReference type="InterPro" id="IPR036691">
    <property type="entry name" value="Endo/exonu/phosph_ase_sf"/>
</dbReference>
<protein>
    <recommendedName>
        <fullName evidence="2">Endonuclease/exonuclease/phosphatase domain-containing protein</fullName>
    </recommendedName>
</protein>
<dbReference type="Proteomes" id="UP000266673">
    <property type="component" value="Unassembled WGS sequence"/>
</dbReference>
<dbReference type="Pfam" id="PF14529">
    <property type="entry name" value="Exo_endo_phos_2"/>
    <property type="match status" value="1"/>
</dbReference>
<dbReference type="OrthoDB" id="2449627at2759"/>
<gene>
    <name evidence="3" type="ORF">C2G38_2226708</name>
</gene>
<accession>A0A397U1B7</accession>